<dbReference type="Pfam" id="PF01035">
    <property type="entry name" value="DNA_binding_1"/>
    <property type="match status" value="1"/>
</dbReference>
<comment type="catalytic activity">
    <reaction evidence="8">
        <text>a 6-O-methyl-2'-deoxyguanosine in DNA + L-cysteinyl-[protein] = S-methyl-L-cysteinyl-[protein] + a 2'-deoxyguanosine in DNA</text>
        <dbReference type="Rhea" id="RHEA:24000"/>
        <dbReference type="Rhea" id="RHEA-COMP:10131"/>
        <dbReference type="Rhea" id="RHEA-COMP:10132"/>
        <dbReference type="Rhea" id="RHEA-COMP:11367"/>
        <dbReference type="Rhea" id="RHEA-COMP:11368"/>
        <dbReference type="ChEBI" id="CHEBI:29950"/>
        <dbReference type="ChEBI" id="CHEBI:82612"/>
        <dbReference type="ChEBI" id="CHEBI:85445"/>
        <dbReference type="ChEBI" id="CHEBI:85448"/>
        <dbReference type="EC" id="2.1.1.63"/>
    </reaction>
</comment>
<evidence type="ECO:0000256" key="6">
    <source>
        <dbReference type="ARBA" id="ARBA00022763"/>
    </source>
</evidence>
<keyword evidence="12" id="KW-1185">Reference proteome</keyword>
<dbReference type="AlphaFoldDB" id="A0A512AJK7"/>
<dbReference type="PANTHER" id="PTHR10815">
    <property type="entry name" value="METHYLATED-DNA--PROTEIN-CYSTEINE METHYLTRANSFERASE"/>
    <property type="match status" value="1"/>
</dbReference>
<dbReference type="NCBIfam" id="TIGR00589">
    <property type="entry name" value="ogt"/>
    <property type="match status" value="1"/>
</dbReference>
<keyword evidence="7" id="KW-0234">DNA repair</keyword>
<evidence type="ECO:0000256" key="5">
    <source>
        <dbReference type="ARBA" id="ARBA00022679"/>
    </source>
</evidence>
<name>A0A512AJK7_9SPHN</name>
<sequence>MSHSDQTPSAAASAWVDGGRGTVIRWDVAQTSLGPMLVAASEKGVVRLSFGEDPAVLAERFPKAERVQGGGTFPALLVEIVRAAEAPGETDFDHIPVDVSGTPFQQSIWQALRRIPKGETRTYAELAAEVGRPGAVRAAGSANGANHVSLLIPCHRVIRTDGSLGGYAWGLEIKARLLQREGALLLI</sequence>
<accession>A0A512AJK7</accession>
<dbReference type="Pfam" id="PF02870">
    <property type="entry name" value="Methyltransf_1N"/>
    <property type="match status" value="1"/>
</dbReference>
<gene>
    <name evidence="11" type="ORF">NSE01_17080</name>
</gene>
<feature type="domain" description="Methylguanine DNA methyltransferase ribonuclease-like" evidence="10">
    <location>
        <begin position="24"/>
        <end position="63"/>
    </location>
</feature>
<dbReference type="SUPFAM" id="SSF46767">
    <property type="entry name" value="Methylated DNA-protein cysteine methyltransferase, C-terminal domain"/>
    <property type="match status" value="1"/>
</dbReference>
<evidence type="ECO:0000256" key="1">
    <source>
        <dbReference type="ARBA" id="ARBA00001286"/>
    </source>
</evidence>
<dbReference type="Gene3D" id="1.10.10.10">
    <property type="entry name" value="Winged helix-like DNA-binding domain superfamily/Winged helix DNA-binding domain"/>
    <property type="match status" value="1"/>
</dbReference>
<comment type="catalytic activity">
    <reaction evidence="1">
        <text>a 4-O-methyl-thymidine in DNA + L-cysteinyl-[protein] = a thymidine in DNA + S-methyl-L-cysteinyl-[protein]</text>
        <dbReference type="Rhea" id="RHEA:53428"/>
        <dbReference type="Rhea" id="RHEA-COMP:10131"/>
        <dbReference type="Rhea" id="RHEA-COMP:10132"/>
        <dbReference type="Rhea" id="RHEA-COMP:13555"/>
        <dbReference type="Rhea" id="RHEA-COMP:13556"/>
        <dbReference type="ChEBI" id="CHEBI:29950"/>
        <dbReference type="ChEBI" id="CHEBI:82612"/>
        <dbReference type="ChEBI" id="CHEBI:137386"/>
        <dbReference type="ChEBI" id="CHEBI:137387"/>
        <dbReference type="EC" id="2.1.1.63"/>
    </reaction>
</comment>
<dbReference type="InterPro" id="IPR014048">
    <property type="entry name" value="MethylDNA_cys_MeTrfase_DNA-bd"/>
</dbReference>
<reference evidence="11 12" key="1">
    <citation type="submission" date="2019-07" db="EMBL/GenBank/DDBJ databases">
        <title>Whole genome shotgun sequence of Novosphingobium sediminis NBRC 106119.</title>
        <authorList>
            <person name="Hosoyama A."/>
            <person name="Uohara A."/>
            <person name="Ohji S."/>
            <person name="Ichikawa N."/>
        </authorList>
    </citation>
    <scope>NUCLEOTIDE SEQUENCE [LARGE SCALE GENOMIC DNA]</scope>
    <source>
        <strain evidence="11 12">NBRC 106119</strain>
    </source>
</reference>
<comment type="caution">
    <text evidence="11">The sequence shown here is derived from an EMBL/GenBank/DDBJ whole genome shotgun (WGS) entry which is preliminary data.</text>
</comment>
<dbReference type="InterPro" id="IPR036631">
    <property type="entry name" value="MGMT_N_sf"/>
</dbReference>
<keyword evidence="5" id="KW-0808">Transferase</keyword>
<feature type="domain" description="Methylated-DNA-[protein]-cysteine S-methyltransferase DNA binding" evidence="9">
    <location>
        <begin position="103"/>
        <end position="183"/>
    </location>
</feature>
<evidence type="ECO:0000256" key="2">
    <source>
        <dbReference type="ARBA" id="ARBA00008711"/>
    </source>
</evidence>
<evidence type="ECO:0000256" key="4">
    <source>
        <dbReference type="ARBA" id="ARBA00022603"/>
    </source>
</evidence>
<dbReference type="GO" id="GO:0006281">
    <property type="term" value="P:DNA repair"/>
    <property type="evidence" value="ECO:0007669"/>
    <property type="project" value="UniProtKB-KW"/>
</dbReference>
<dbReference type="GO" id="GO:0032259">
    <property type="term" value="P:methylation"/>
    <property type="evidence" value="ECO:0007669"/>
    <property type="project" value="UniProtKB-KW"/>
</dbReference>
<evidence type="ECO:0000256" key="3">
    <source>
        <dbReference type="ARBA" id="ARBA00011918"/>
    </source>
</evidence>
<dbReference type="InterPro" id="IPR036388">
    <property type="entry name" value="WH-like_DNA-bd_sf"/>
</dbReference>
<dbReference type="FunFam" id="1.10.10.10:FF:000214">
    <property type="entry name" value="Methylated-DNA--protein-cysteine methyltransferase"/>
    <property type="match status" value="1"/>
</dbReference>
<dbReference type="PROSITE" id="PS00374">
    <property type="entry name" value="MGMT"/>
    <property type="match status" value="1"/>
</dbReference>
<dbReference type="SUPFAM" id="SSF53155">
    <property type="entry name" value="Methylated DNA-protein cysteine methyltransferase domain"/>
    <property type="match status" value="1"/>
</dbReference>
<dbReference type="GO" id="GO:0003908">
    <property type="term" value="F:methylated-DNA-[protein]-cysteine S-methyltransferase activity"/>
    <property type="evidence" value="ECO:0007669"/>
    <property type="project" value="UniProtKB-EC"/>
</dbReference>
<dbReference type="InterPro" id="IPR001497">
    <property type="entry name" value="MethylDNA_cys_MeTrfase_AS"/>
</dbReference>
<keyword evidence="4" id="KW-0489">Methyltransferase</keyword>
<evidence type="ECO:0000256" key="7">
    <source>
        <dbReference type="ARBA" id="ARBA00023204"/>
    </source>
</evidence>
<keyword evidence="6" id="KW-0227">DNA damage</keyword>
<comment type="similarity">
    <text evidence="2">Belongs to the MGMT family.</text>
</comment>
<evidence type="ECO:0000313" key="12">
    <source>
        <dbReference type="Proteomes" id="UP000321464"/>
    </source>
</evidence>
<dbReference type="EC" id="2.1.1.63" evidence="3"/>
<dbReference type="Proteomes" id="UP000321464">
    <property type="component" value="Unassembled WGS sequence"/>
</dbReference>
<dbReference type="CDD" id="cd06445">
    <property type="entry name" value="ATase"/>
    <property type="match status" value="1"/>
</dbReference>
<evidence type="ECO:0000259" key="10">
    <source>
        <dbReference type="Pfam" id="PF02870"/>
    </source>
</evidence>
<organism evidence="11 12">
    <name type="scientific">Novosphingobium sediminis</name>
    <dbReference type="NCBI Taxonomy" id="707214"/>
    <lineage>
        <taxon>Bacteria</taxon>
        <taxon>Pseudomonadati</taxon>
        <taxon>Pseudomonadota</taxon>
        <taxon>Alphaproteobacteria</taxon>
        <taxon>Sphingomonadales</taxon>
        <taxon>Sphingomonadaceae</taxon>
        <taxon>Novosphingobium</taxon>
    </lineage>
</organism>
<dbReference type="InterPro" id="IPR036217">
    <property type="entry name" value="MethylDNA_cys_MeTrfase_DNAb"/>
</dbReference>
<evidence type="ECO:0000313" key="11">
    <source>
        <dbReference type="EMBL" id="GEN99875.1"/>
    </source>
</evidence>
<dbReference type="InterPro" id="IPR008332">
    <property type="entry name" value="MethylG_MeTrfase_N"/>
</dbReference>
<protein>
    <recommendedName>
        <fullName evidence="3">methylated-DNA--[protein]-cysteine S-methyltransferase</fullName>
        <ecNumber evidence="3">2.1.1.63</ecNumber>
    </recommendedName>
</protein>
<dbReference type="OrthoDB" id="9802228at2"/>
<evidence type="ECO:0000256" key="8">
    <source>
        <dbReference type="ARBA" id="ARBA00049348"/>
    </source>
</evidence>
<dbReference type="PANTHER" id="PTHR10815:SF14">
    <property type="entry name" value="BIFUNCTIONAL TRANSCRIPTIONAL ACTIVATOR_DNA REPAIR ENZYME ADA"/>
    <property type="match status" value="1"/>
</dbReference>
<dbReference type="Gene3D" id="3.30.160.70">
    <property type="entry name" value="Methylated DNA-protein cysteine methyltransferase domain"/>
    <property type="match status" value="1"/>
</dbReference>
<proteinExistence type="inferred from homology"/>
<dbReference type="EMBL" id="BJYR01000012">
    <property type="protein sequence ID" value="GEN99875.1"/>
    <property type="molecule type" value="Genomic_DNA"/>
</dbReference>
<evidence type="ECO:0000259" key="9">
    <source>
        <dbReference type="Pfam" id="PF01035"/>
    </source>
</evidence>